<feature type="signal peptide" evidence="1">
    <location>
        <begin position="1"/>
        <end position="17"/>
    </location>
</feature>
<gene>
    <name evidence="3" type="ORF">LA374_11765</name>
    <name evidence="2" type="ORF">WL1483_1949</name>
</gene>
<accession>A0A0S2SI40</accession>
<reference evidence="3 5" key="3">
    <citation type="submission" date="2021-09" db="EMBL/GenBank/DDBJ databases">
        <title>Aeromonas schubertii isolated from Asian sea bass.</title>
        <authorList>
            <person name="Pinpimai K."/>
        </authorList>
    </citation>
    <scope>NUCLEOTIDE SEQUENCE [LARGE SCALE GENOMIC DNA]</scope>
    <source>
        <strain evidence="3 5">CHULA2021a</strain>
    </source>
</reference>
<reference evidence="2 4" key="2">
    <citation type="journal article" date="2016" name="Genome Announc.">
        <title>Complete Genome Sequence of the Highly Virulent Aeromonas schubertii Strain WL1483, Isolated from Diseased Snakehead Fish (Channa argus) in China.</title>
        <authorList>
            <person name="Liu L."/>
            <person name="Li N."/>
            <person name="Zhang D."/>
            <person name="Fu X."/>
            <person name="Shi C."/>
            <person name="Lin Q."/>
            <person name="Hao G."/>
        </authorList>
    </citation>
    <scope>NUCLEOTIDE SEQUENCE [LARGE SCALE GENOMIC DNA]</scope>
    <source>
        <strain evidence="2 4">WL1483</strain>
    </source>
</reference>
<sequence>MKWFGWLCLYLPLLVQAQTLTVRVPRLPVNQMAEQYQLPLLRLALEKSGIPFEITEVPTTLTQDSISRELEKGKQFNLFWMGTSSDLEQRLTPIPVPLFRGLEGVRVAIIHRDAQETFARINNLDELRQHKAAQGVGWGDNRILEAAGIPTYAGRFHTLFHLINDHQEVDFFPRALVEAYSERRELAEQYPNLMIDTHLQLRYPYAQFFFVGHDETELAKALQTGLERLYADGSFLRFFRDNPLVRDALARANLGQRVTIDLANPDMTPALRAVPAAYWEWPQP</sequence>
<evidence type="ECO:0000256" key="1">
    <source>
        <dbReference type="SAM" id="SignalP"/>
    </source>
</evidence>
<dbReference type="EMBL" id="JAIRBT010000014">
    <property type="protein sequence ID" value="MBZ6066873.1"/>
    <property type="molecule type" value="Genomic_DNA"/>
</dbReference>
<evidence type="ECO:0000313" key="3">
    <source>
        <dbReference type="EMBL" id="MBZ6066873.1"/>
    </source>
</evidence>
<protein>
    <recommendedName>
        <fullName evidence="6">Amino acid ABC transporter substrate-binding protein</fullName>
    </recommendedName>
</protein>
<dbReference type="RefSeq" id="WP_060588148.1">
    <property type="nucleotide sequence ID" value="NZ_CP013067.1"/>
</dbReference>
<dbReference type="Proteomes" id="UP000774958">
    <property type="component" value="Unassembled WGS sequence"/>
</dbReference>
<dbReference type="PATRIC" id="fig|652.5.peg.4376"/>
<evidence type="ECO:0000313" key="5">
    <source>
        <dbReference type="Proteomes" id="UP000774958"/>
    </source>
</evidence>
<dbReference type="AlphaFoldDB" id="A0A0S2SI40"/>
<dbReference type="EMBL" id="CP013067">
    <property type="protein sequence ID" value="ALP41368.1"/>
    <property type="molecule type" value="Genomic_DNA"/>
</dbReference>
<name>A0A0S2SI40_9GAMM</name>
<evidence type="ECO:0000313" key="4">
    <source>
        <dbReference type="Proteomes" id="UP000058114"/>
    </source>
</evidence>
<evidence type="ECO:0000313" key="2">
    <source>
        <dbReference type="EMBL" id="ALP41368.1"/>
    </source>
</evidence>
<keyword evidence="1" id="KW-0732">Signal</keyword>
<dbReference type="KEGG" id="asr:WL1483_1949"/>
<feature type="chain" id="PRO_5006604414" description="Amino acid ABC transporter substrate-binding protein" evidence="1">
    <location>
        <begin position="18"/>
        <end position="284"/>
    </location>
</feature>
<organism evidence="2 4">
    <name type="scientific">Aeromonas schubertii</name>
    <dbReference type="NCBI Taxonomy" id="652"/>
    <lineage>
        <taxon>Bacteria</taxon>
        <taxon>Pseudomonadati</taxon>
        <taxon>Pseudomonadota</taxon>
        <taxon>Gammaproteobacteria</taxon>
        <taxon>Aeromonadales</taxon>
        <taxon>Aeromonadaceae</taxon>
        <taxon>Aeromonas</taxon>
    </lineage>
</organism>
<dbReference type="SUPFAM" id="SSF53850">
    <property type="entry name" value="Periplasmic binding protein-like II"/>
    <property type="match status" value="1"/>
</dbReference>
<dbReference type="Proteomes" id="UP000058114">
    <property type="component" value="Chromosome"/>
</dbReference>
<keyword evidence="5" id="KW-1185">Reference proteome</keyword>
<proteinExistence type="predicted"/>
<evidence type="ECO:0008006" key="6">
    <source>
        <dbReference type="Google" id="ProtNLM"/>
    </source>
</evidence>
<reference evidence="4" key="1">
    <citation type="submission" date="2015-10" db="EMBL/GenBank/DDBJ databases">
        <title>Complete Genome Sequence of Aeromonas schubertii strain WL1483.</title>
        <authorList>
            <person name="Liu L."/>
        </authorList>
    </citation>
    <scope>NUCLEOTIDE SEQUENCE [LARGE SCALE GENOMIC DNA]</scope>
    <source>
        <strain evidence="4">WL1483</strain>
    </source>
</reference>